<accession>A0A653C4R0</accession>
<name>A0A653C4R0_CALMS</name>
<dbReference type="AlphaFoldDB" id="A0A653C4R0"/>
<gene>
    <name evidence="1" type="ORF">CALMAC_LOCUS5966</name>
</gene>
<reference evidence="1 2" key="1">
    <citation type="submission" date="2019-01" db="EMBL/GenBank/DDBJ databases">
        <authorList>
            <person name="Sayadi A."/>
        </authorList>
    </citation>
    <scope>NUCLEOTIDE SEQUENCE [LARGE SCALE GENOMIC DNA]</scope>
</reference>
<proteinExistence type="predicted"/>
<evidence type="ECO:0000313" key="2">
    <source>
        <dbReference type="Proteomes" id="UP000410492"/>
    </source>
</evidence>
<sequence length="49" mass="5897">MVRSTCQLRLFRRPEKNHIIVRPSVRPDVRSPERVYGPVYLKRFENVSN</sequence>
<dbReference type="Proteomes" id="UP000410492">
    <property type="component" value="Unassembled WGS sequence"/>
</dbReference>
<organism evidence="1 2">
    <name type="scientific">Callosobruchus maculatus</name>
    <name type="common">Southern cowpea weevil</name>
    <name type="synonym">Pulse bruchid</name>
    <dbReference type="NCBI Taxonomy" id="64391"/>
    <lineage>
        <taxon>Eukaryota</taxon>
        <taxon>Metazoa</taxon>
        <taxon>Ecdysozoa</taxon>
        <taxon>Arthropoda</taxon>
        <taxon>Hexapoda</taxon>
        <taxon>Insecta</taxon>
        <taxon>Pterygota</taxon>
        <taxon>Neoptera</taxon>
        <taxon>Endopterygota</taxon>
        <taxon>Coleoptera</taxon>
        <taxon>Polyphaga</taxon>
        <taxon>Cucujiformia</taxon>
        <taxon>Chrysomeloidea</taxon>
        <taxon>Chrysomelidae</taxon>
        <taxon>Bruchinae</taxon>
        <taxon>Bruchini</taxon>
        <taxon>Callosobruchus</taxon>
    </lineage>
</organism>
<dbReference type="OrthoDB" id="7464992at2759"/>
<protein>
    <submittedName>
        <fullName evidence="1">Uncharacterized protein</fullName>
    </submittedName>
</protein>
<keyword evidence="2" id="KW-1185">Reference proteome</keyword>
<evidence type="ECO:0000313" key="1">
    <source>
        <dbReference type="EMBL" id="VEN42503.1"/>
    </source>
</evidence>
<dbReference type="EMBL" id="CAACVG010006909">
    <property type="protein sequence ID" value="VEN42503.1"/>
    <property type="molecule type" value="Genomic_DNA"/>
</dbReference>